<dbReference type="PIRSF" id="PIRSF006779">
    <property type="entry name" value="UCP006779"/>
    <property type="match status" value="1"/>
</dbReference>
<accession>A4BT21</accession>
<dbReference type="Gene3D" id="3.40.50.10790">
    <property type="entry name" value="S-adenosyl-l-methionine hydroxide adenosyltransferase, N-terminal"/>
    <property type="match status" value="1"/>
</dbReference>
<proteinExistence type="inferred from homology"/>
<dbReference type="Proteomes" id="UP000003374">
    <property type="component" value="Unassembled WGS sequence"/>
</dbReference>
<dbReference type="Gene3D" id="2.40.30.90">
    <property type="entry name" value="Bacterial fluorinating enzyme like"/>
    <property type="match status" value="1"/>
</dbReference>
<evidence type="ECO:0000313" key="5">
    <source>
        <dbReference type="EMBL" id="EAR21089.1"/>
    </source>
</evidence>
<sequence length="243" mass="25907">MFLLFTDFGWRGPYVGQVKAVLATRCPTHPIIDLMHDAAAFRPREAGYLLAAIAHWIKPAAVIVAVVDPGVGTERRAIAATLDGRWFVGPDNGLLAPTINAAAVDRRVFALPIPGGVSASFHGRDVFAPAAAELAICGRIADQCEIVDWVGRDLPADTDRIVYIDGYGNVLTGRRAATLSRGVGPVVSGQPIIEARTFADVAPGIVFWYRNSLGLVEIAVNQGNAAQRFGLEVGDSLCFQTIT</sequence>
<dbReference type="EMBL" id="AAOF01000012">
    <property type="protein sequence ID" value="EAR21089.1"/>
    <property type="molecule type" value="Genomic_DNA"/>
</dbReference>
<evidence type="ECO:0000259" key="3">
    <source>
        <dbReference type="Pfam" id="PF01887"/>
    </source>
</evidence>
<evidence type="ECO:0000256" key="2">
    <source>
        <dbReference type="ARBA" id="ARBA00024035"/>
    </source>
</evidence>
<dbReference type="OrthoDB" id="9792195at2"/>
<protein>
    <recommendedName>
        <fullName evidence="7">SAM-dependent chlorinase/fluorinase</fullName>
    </recommendedName>
</protein>
<comment type="caution">
    <text evidence="5">The sequence shown here is derived from an EMBL/GenBank/DDBJ whole genome shotgun (WGS) entry which is preliminary data.</text>
</comment>
<dbReference type="SUPFAM" id="SSF101852">
    <property type="entry name" value="Bacterial fluorinating enzyme, C-terminal domain"/>
    <property type="match status" value="1"/>
</dbReference>
<dbReference type="PANTHER" id="PTHR35092:SF1">
    <property type="entry name" value="CHLORINASE MJ1651"/>
    <property type="match status" value="1"/>
</dbReference>
<dbReference type="SUPFAM" id="SSF102522">
    <property type="entry name" value="Bacterial fluorinating enzyme, N-terminal domain"/>
    <property type="match status" value="1"/>
</dbReference>
<feature type="domain" description="S-adenosyl-l-methionine hydroxide adenosyltransferase N-terminal" evidence="3">
    <location>
        <begin position="3"/>
        <end position="137"/>
    </location>
</feature>
<dbReference type="RefSeq" id="WP_005001239.1">
    <property type="nucleotide sequence ID" value="NZ_CH672427.1"/>
</dbReference>
<dbReference type="InterPro" id="IPR023227">
    <property type="entry name" value="SAM_OH_AdoTrfase_C_sf"/>
</dbReference>
<comment type="similarity">
    <text evidence="2">Belongs to the SAM hydrolase / SAM-dependent halogenase family.</text>
</comment>
<dbReference type="Pfam" id="PF01887">
    <property type="entry name" value="SAM_HAT_N"/>
    <property type="match status" value="1"/>
</dbReference>
<keyword evidence="6" id="KW-1185">Reference proteome</keyword>
<evidence type="ECO:0008006" key="7">
    <source>
        <dbReference type="Google" id="ProtNLM"/>
    </source>
</evidence>
<feature type="domain" description="S-adenosyl-l-methionine hydroxide adenosyltransferase C-terminal" evidence="4">
    <location>
        <begin position="160"/>
        <end position="237"/>
    </location>
</feature>
<dbReference type="HOGENOM" id="CLU_059734_1_2_6"/>
<dbReference type="InterPro" id="IPR023228">
    <property type="entry name" value="SAM_OH_AdoTrfase_N_sf"/>
</dbReference>
<keyword evidence="1" id="KW-0949">S-adenosyl-L-methionine</keyword>
<dbReference type="InterPro" id="IPR046469">
    <property type="entry name" value="SAM_HAT_N"/>
</dbReference>
<gene>
    <name evidence="5" type="ORF">NB231_07962</name>
</gene>
<dbReference type="eggNOG" id="COG1912">
    <property type="taxonomic scope" value="Bacteria"/>
</dbReference>
<evidence type="ECO:0000259" key="4">
    <source>
        <dbReference type="Pfam" id="PF20257"/>
    </source>
</evidence>
<dbReference type="InterPro" id="IPR002747">
    <property type="entry name" value="SAM_OH_AdoTrfase"/>
</dbReference>
<dbReference type="InterPro" id="IPR046470">
    <property type="entry name" value="SAM_HAT_C"/>
</dbReference>
<dbReference type="AlphaFoldDB" id="A4BT21"/>
<organism evidence="5 6">
    <name type="scientific">Nitrococcus mobilis Nb-231</name>
    <dbReference type="NCBI Taxonomy" id="314278"/>
    <lineage>
        <taxon>Bacteria</taxon>
        <taxon>Pseudomonadati</taxon>
        <taxon>Pseudomonadota</taxon>
        <taxon>Gammaproteobacteria</taxon>
        <taxon>Chromatiales</taxon>
        <taxon>Ectothiorhodospiraceae</taxon>
        <taxon>Nitrococcus</taxon>
    </lineage>
</organism>
<reference evidence="5 6" key="1">
    <citation type="submission" date="2006-02" db="EMBL/GenBank/DDBJ databases">
        <authorList>
            <person name="Waterbury J."/>
            <person name="Ferriera S."/>
            <person name="Johnson J."/>
            <person name="Kravitz S."/>
            <person name="Halpern A."/>
            <person name="Remington K."/>
            <person name="Beeson K."/>
            <person name="Tran B."/>
            <person name="Rogers Y.-H."/>
            <person name="Friedman R."/>
            <person name="Venter J.C."/>
        </authorList>
    </citation>
    <scope>NUCLEOTIDE SEQUENCE [LARGE SCALE GENOMIC DNA]</scope>
    <source>
        <strain evidence="5 6">Nb-231</strain>
    </source>
</reference>
<evidence type="ECO:0000313" key="6">
    <source>
        <dbReference type="Proteomes" id="UP000003374"/>
    </source>
</evidence>
<name>A4BT21_9GAMM</name>
<dbReference type="PANTHER" id="PTHR35092">
    <property type="entry name" value="CHLORINASE MJ1651"/>
    <property type="match status" value="1"/>
</dbReference>
<dbReference type="STRING" id="314278.NB231_07962"/>
<evidence type="ECO:0000256" key="1">
    <source>
        <dbReference type="ARBA" id="ARBA00022691"/>
    </source>
</evidence>
<dbReference type="Pfam" id="PF20257">
    <property type="entry name" value="SAM_HAT_C"/>
    <property type="match status" value="1"/>
</dbReference>